<dbReference type="CDD" id="cd17748">
    <property type="entry name" value="BRCT_DNA_ligase_like"/>
    <property type="match status" value="1"/>
</dbReference>
<feature type="binding site" evidence="15">
    <location>
        <position position="113"/>
    </location>
    <ligand>
        <name>NAD(+)</name>
        <dbReference type="ChEBI" id="CHEBI:57540"/>
    </ligand>
</feature>
<dbReference type="PANTHER" id="PTHR23389">
    <property type="entry name" value="CHROMOSOME TRANSMISSION FIDELITY FACTOR 18"/>
    <property type="match status" value="1"/>
</dbReference>
<dbReference type="PIRSF" id="PIRSF001604">
    <property type="entry name" value="LigA"/>
    <property type="match status" value="1"/>
</dbReference>
<dbReference type="GO" id="GO:0003911">
    <property type="term" value="F:DNA ligase (NAD+) activity"/>
    <property type="evidence" value="ECO:0007669"/>
    <property type="project" value="UniProtKB-UniRule"/>
</dbReference>
<dbReference type="Pfam" id="PF01653">
    <property type="entry name" value="DNA_ligase_aden"/>
    <property type="match status" value="1"/>
</dbReference>
<evidence type="ECO:0000256" key="4">
    <source>
        <dbReference type="ARBA" id="ARBA00022598"/>
    </source>
</evidence>
<dbReference type="SMART" id="SM00532">
    <property type="entry name" value="LIGANc"/>
    <property type="match status" value="1"/>
</dbReference>
<dbReference type="GO" id="GO:0046872">
    <property type="term" value="F:metal ion binding"/>
    <property type="evidence" value="ECO:0007669"/>
    <property type="project" value="UniProtKB-KW"/>
</dbReference>
<gene>
    <name evidence="15 18" type="primary">ligA</name>
    <name evidence="18" type="ORF">DSM104443_01017</name>
</gene>
<feature type="binding site" evidence="15">
    <location>
        <position position="290"/>
    </location>
    <ligand>
        <name>NAD(+)</name>
        <dbReference type="ChEBI" id="CHEBI:57540"/>
    </ligand>
</feature>
<dbReference type="SUPFAM" id="SSF52113">
    <property type="entry name" value="BRCT domain"/>
    <property type="match status" value="1"/>
</dbReference>
<dbReference type="FunFam" id="1.10.150.20:FF:000007">
    <property type="entry name" value="DNA ligase"/>
    <property type="match status" value="1"/>
</dbReference>
<evidence type="ECO:0000259" key="17">
    <source>
        <dbReference type="PROSITE" id="PS50172"/>
    </source>
</evidence>
<keyword evidence="12 15" id="KW-0464">Manganese</keyword>
<keyword evidence="11 15" id="KW-0234">DNA repair</keyword>
<dbReference type="RefSeq" id="WP_171090121.1">
    <property type="nucleotide sequence ID" value="NZ_CP053069.1"/>
</dbReference>
<keyword evidence="9 15" id="KW-0460">Magnesium</keyword>
<comment type="caution">
    <text evidence="15">Lacks conserved residue(s) required for the propagation of feature annotation.</text>
</comment>
<name>A0A6M4GSA0_9PROT</name>
<evidence type="ECO:0000256" key="1">
    <source>
        <dbReference type="ARBA" id="ARBA00004067"/>
    </source>
</evidence>
<dbReference type="FunFam" id="1.10.287.610:FF:000002">
    <property type="entry name" value="DNA ligase"/>
    <property type="match status" value="1"/>
</dbReference>
<feature type="binding site" evidence="15">
    <location>
        <position position="432"/>
    </location>
    <ligand>
        <name>Zn(2+)</name>
        <dbReference type="ChEBI" id="CHEBI:29105"/>
    </ligand>
</feature>
<dbReference type="PROSITE" id="PS01055">
    <property type="entry name" value="DNA_LIGASE_N1"/>
    <property type="match status" value="1"/>
</dbReference>
<dbReference type="EC" id="6.5.1.2" evidence="2 15"/>
<dbReference type="SMART" id="SM00278">
    <property type="entry name" value="HhH1"/>
    <property type="match status" value="4"/>
</dbReference>
<dbReference type="PANTHER" id="PTHR23389:SF9">
    <property type="entry name" value="DNA LIGASE"/>
    <property type="match status" value="1"/>
</dbReference>
<dbReference type="InterPro" id="IPR010994">
    <property type="entry name" value="RuvA_2-like"/>
</dbReference>
<feature type="domain" description="BRCT" evidence="17">
    <location>
        <begin position="593"/>
        <end position="670"/>
    </location>
</feature>
<dbReference type="GO" id="GO:0005829">
    <property type="term" value="C:cytosol"/>
    <property type="evidence" value="ECO:0007669"/>
    <property type="project" value="TreeGrafter"/>
</dbReference>
<keyword evidence="4 15" id="KW-0436">Ligase</keyword>
<dbReference type="SUPFAM" id="SSF47781">
    <property type="entry name" value="RuvA domain 2-like"/>
    <property type="match status" value="1"/>
</dbReference>
<dbReference type="PROSITE" id="PS01056">
    <property type="entry name" value="DNA_LIGASE_N2"/>
    <property type="match status" value="1"/>
</dbReference>
<dbReference type="InterPro" id="IPR001357">
    <property type="entry name" value="BRCT_dom"/>
</dbReference>
<dbReference type="FunFam" id="1.10.150.20:FF:000006">
    <property type="entry name" value="DNA ligase"/>
    <property type="match status" value="1"/>
</dbReference>
<evidence type="ECO:0000313" key="19">
    <source>
        <dbReference type="Proteomes" id="UP000501534"/>
    </source>
</evidence>
<dbReference type="FunFam" id="2.40.50.140:FF:000012">
    <property type="entry name" value="DNA ligase"/>
    <property type="match status" value="1"/>
</dbReference>
<dbReference type="Gene3D" id="1.10.287.610">
    <property type="entry name" value="Helix hairpin bin"/>
    <property type="match status" value="1"/>
</dbReference>
<feature type="binding site" evidence="15">
    <location>
        <position position="314"/>
    </location>
    <ligand>
        <name>NAD(+)</name>
        <dbReference type="ChEBI" id="CHEBI:57540"/>
    </ligand>
</feature>
<accession>A0A6M4GSA0</accession>
<dbReference type="InterPro" id="IPR041663">
    <property type="entry name" value="DisA/LigA_HHH"/>
</dbReference>
<keyword evidence="8 15" id="KW-0862">Zinc</keyword>
<evidence type="ECO:0000256" key="16">
    <source>
        <dbReference type="RuleBase" id="RU000618"/>
    </source>
</evidence>
<evidence type="ECO:0000256" key="8">
    <source>
        <dbReference type="ARBA" id="ARBA00022833"/>
    </source>
</evidence>
<dbReference type="Proteomes" id="UP000501534">
    <property type="component" value="Chromosome"/>
</dbReference>
<dbReference type="AlphaFoldDB" id="A0A6M4GSA0"/>
<dbReference type="FunFam" id="3.30.470.30:FF:000001">
    <property type="entry name" value="DNA ligase"/>
    <property type="match status" value="1"/>
</dbReference>
<feature type="active site" description="N6-AMP-lysine intermediate" evidence="15">
    <location>
        <position position="115"/>
    </location>
</feature>
<dbReference type="Gene3D" id="6.20.10.30">
    <property type="match status" value="1"/>
</dbReference>
<dbReference type="SUPFAM" id="SSF56091">
    <property type="entry name" value="DNA ligase/mRNA capping enzyme, catalytic domain"/>
    <property type="match status" value="1"/>
</dbReference>
<comment type="cofactor">
    <cofactor evidence="15">
        <name>Mg(2+)</name>
        <dbReference type="ChEBI" id="CHEBI:18420"/>
    </cofactor>
    <cofactor evidence="15">
        <name>Mn(2+)</name>
        <dbReference type="ChEBI" id="CHEBI:29035"/>
    </cofactor>
</comment>
<evidence type="ECO:0000256" key="6">
    <source>
        <dbReference type="ARBA" id="ARBA00022723"/>
    </source>
</evidence>
<keyword evidence="5 15" id="KW-0235">DNA replication</keyword>
<keyword evidence="7 15" id="KW-0227">DNA damage</keyword>
<evidence type="ECO:0000256" key="14">
    <source>
        <dbReference type="ARBA" id="ARBA00060881"/>
    </source>
</evidence>
<dbReference type="InterPro" id="IPR013840">
    <property type="entry name" value="DNAligase_N"/>
</dbReference>
<feature type="binding site" evidence="15">
    <location>
        <position position="173"/>
    </location>
    <ligand>
        <name>NAD(+)</name>
        <dbReference type="ChEBI" id="CHEBI:57540"/>
    </ligand>
</feature>
<keyword evidence="19" id="KW-1185">Reference proteome</keyword>
<evidence type="ECO:0000256" key="15">
    <source>
        <dbReference type="HAMAP-Rule" id="MF_01588"/>
    </source>
</evidence>
<dbReference type="HAMAP" id="MF_01588">
    <property type="entry name" value="DNA_ligase_A"/>
    <property type="match status" value="1"/>
</dbReference>
<dbReference type="Pfam" id="PF00533">
    <property type="entry name" value="BRCT"/>
    <property type="match status" value="1"/>
</dbReference>
<evidence type="ECO:0000256" key="3">
    <source>
        <dbReference type="ARBA" id="ARBA00013308"/>
    </source>
</evidence>
<dbReference type="EMBL" id="CP053069">
    <property type="protein sequence ID" value="QJR09966.1"/>
    <property type="molecule type" value="Genomic_DNA"/>
</dbReference>
<keyword evidence="6 15" id="KW-0479">Metal-binding</keyword>
<dbReference type="Gene3D" id="2.40.50.140">
    <property type="entry name" value="Nucleic acid-binding proteins"/>
    <property type="match status" value="1"/>
</dbReference>
<dbReference type="Pfam" id="PF03120">
    <property type="entry name" value="OB_DNA_ligase"/>
    <property type="match status" value="1"/>
</dbReference>
<evidence type="ECO:0000256" key="5">
    <source>
        <dbReference type="ARBA" id="ARBA00022705"/>
    </source>
</evidence>
<dbReference type="CDD" id="cd00114">
    <property type="entry name" value="LIGANc"/>
    <property type="match status" value="1"/>
</dbReference>
<evidence type="ECO:0000256" key="7">
    <source>
        <dbReference type="ARBA" id="ARBA00022763"/>
    </source>
</evidence>
<dbReference type="InterPro" id="IPR003583">
    <property type="entry name" value="Hlx-hairpin-Hlx_DNA-bd_motif"/>
</dbReference>
<proteinExistence type="inferred from homology"/>
<organism evidence="18 19">
    <name type="scientific">Usitatibacter rugosus</name>
    <dbReference type="NCBI Taxonomy" id="2732067"/>
    <lineage>
        <taxon>Bacteria</taxon>
        <taxon>Pseudomonadati</taxon>
        <taxon>Pseudomonadota</taxon>
        <taxon>Betaproteobacteria</taxon>
        <taxon>Nitrosomonadales</taxon>
        <taxon>Usitatibacteraceae</taxon>
        <taxon>Usitatibacter</taxon>
    </lineage>
</organism>
<evidence type="ECO:0000313" key="18">
    <source>
        <dbReference type="EMBL" id="QJR09966.1"/>
    </source>
</evidence>
<feature type="binding site" evidence="15">
    <location>
        <position position="408"/>
    </location>
    <ligand>
        <name>Zn(2+)</name>
        <dbReference type="ChEBI" id="CHEBI:29105"/>
    </ligand>
</feature>
<feature type="binding site" evidence="15">
    <location>
        <begin position="82"/>
        <end position="83"/>
    </location>
    <ligand>
        <name>NAD(+)</name>
        <dbReference type="ChEBI" id="CHEBI:57540"/>
    </ligand>
</feature>
<dbReference type="Gene3D" id="3.30.470.30">
    <property type="entry name" value="DNA ligase/mRNA capping enzyme"/>
    <property type="match status" value="1"/>
</dbReference>
<evidence type="ECO:0000256" key="9">
    <source>
        <dbReference type="ARBA" id="ARBA00022842"/>
    </source>
</evidence>
<comment type="function">
    <text evidence="1 15">DNA ligase that catalyzes the formation of phosphodiester linkages between 5'-phosphoryl and 3'-hydroxyl groups in double-stranded DNA using NAD as a coenzyme and as the energy source for the reaction. It is essential for DNA replication and repair of damaged DNA.</text>
</comment>
<feature type="binding site" evidence="15">
    <location>
        <position position="411"/>
    </location>
    <ligand>
        <name>Zn(2+)</name>
        <dbReference type="ChEBI" id="CHEBI:29105"/>
    </ligand>
</feature>
<dbReference type="NCBIfam" id="NF005932">
    <property type="entry name" value="PRK07956.1"/>
    <property type="match status" value="1"/>
</dbReference>
<dbReference type="InterPro" id="IPR004149">
    <property type="entry name" value="Znf_DNAligase_C4"/>
</dbReference>
<dbReference type="Pfam" id="PF03119">
    <property type="entry name" value="DNA_ligase_ZBD"/>
    <property type="match status" value="1"/>
</dbReference>
<evidence type="ECO:0000256" key="10">
    <source>
        <dbReference type="ARBA" id="ARBA00023027"/>
    </source>
</evidence>
<dbReference type="GO" id="GO:0006281">
    <property type="term" value="P:DNA repair"/>
    <property type="evidence" value="ECO:0007669"/>
    <property type="project" value="UniProtKB-KW"/>
</dbReference>
<dbReference type="InterPro" id="IPR001679">
    <property type="entry name" value="DNA_ligase"/>
</dbReference>
<evidence type="ECO:0000256" key="11">
    <source>
        <dbReference type="ARBA" id="ARBA00023204"/>
    </source>
</evidence>
<dbReference type="InterPro" id="IPR018239">
    <property type="entry name" value="DNA_ligase_AS"/>
</dbReference>
<keyword evidence="10 15" id="KW-0520">NAD</keyword>
<dbReference type="InterPro" id="IPR004150">
    <property type="entry name" value="NAD_DNA_ligase_OB"/>
</dbReference>
<sequence>MAAKPAARAEALRREIERHNKLYYNDAAPEISDAEWDSLLKELQEIEAAHPELATPDSPTQRVGSKPSEGFEEVTHRVAMLSLANAFEDEDVESFDRRCRELLNVPEVEYACELKFDGLAVTLVYENGVFVQGATRGDGAVGEDVSNNLRTVRSIPLRLEAKKPPKLLEVRGEVLMFRRDFDALNKRAEAAGEKTFVNPRNSATGALRQLDPKLTAQRRLSFFAYGIGANEGFKVPPTHSELLDALADLGFPVAKDRKVARGVKGLLDFYKAVGAKRPKLDYDIDGVVYKVNAFAQQGSLGFVSRAPRWAIAHKFPAEEATTELLDIDIQVGRTGAITPVARLKPVFVGGTTIVNATLHNEDEIRRKEIWKRDTVVVRRAGDVIPEVARVAKEGPREKADRFTMPTKCPVCGSAIAKGEDEAVARCTGGLFCPAQRKQALIHFAGRRAMNIENLGYKLVEQLVESGLVRTAPDLYKLGVAKLAELERMAEKSAQNVVDGIEKSRETTLARFIYALGIRNVGETTSKDLARHFGSLDKLMEADVEALQGTPDVGPIVAESIARFFAEKHNREVVEQLRAAGVHWTEGEGAAAKAATGPFAGKIVVLTGTLSIPRDDAKALIEEAGGKITGSVSKKTDYVVAGTEAGSKLDKANELGVPVLDEAQFLKMLDK</sequence>
<dbReference type="NCBIfam" id="TIGR00575">
    <property type="entry name" value="dnlj"/>
    <property type="match status" value="1"/>
</dbReference>
<dbReference type="SUPFAM" id="SSF50249">
    <property type="entry name" value="Nucleic acid-binding proteins"/>
    <property type="match status" value="1"/>
</dbReference>
<dbReference type="Gene3D" id="1.10.150.20">
    <property type="entry name" value="5' to 3' exonuclease, C-terminal subdomain"/>
    <property type="match status" value="2"/>
</dbReference>
<evidence type="ECO:0000256" key="13">
    <source>
        <dbReference type="ARBA" id="ARBA00034005"/>
    </source>
</evidence>
<dbReference type="Pfam" id="PF12826">
    <property type="entry name" value="HHH_2"/>
    <property type="match status" value="1"/>
</dbReference>
<dbReference type="InterPro" id="IPR013839">
    <property type="entry name" value="DNAligase_adenylation"/>
</dbReference>
<dbReference type="InterPro" id="IPR036420">
    <property type="entry name" value="BRCT_dom_sf"/>
</dbReference>
<dbReference type="InterPro" id="IPR012340">
    <property type="entry name" value="NA-bd_OB-fold"/>
</dbReference>
<dbReference type="SMART" id="SM00292">
    <property type="entry name" value="BRCT"/>
    <property type="match status" value="1"/>
</dbReference>
<dbReference type="Gene3D" id="3.40.50.10190">
    <property type="entry name" value="BRCT domain"/>
    <property type="match status" value="1"/>
</dbReference>
<dbReference type="InterPro" id="IPR033136">
    <property type="entry name" value="DNA_ligase_CS"/>
</dbReference>
<evidence type="ECO:0000256" key="12">
    <source>
        <dbReference type="ARBA" id="ARBA00023211"/>
    </source>
</evidence>
<dbReference type="KEGG" id="uru:DSM104443_01017"/>
<feature type="binding site" evidence="15">
    <location>
        <position position="136"/>
    </location>
    <ligand>
        <name>NAD(+)</name>
        <dbReference type="ChEBI" id="CHEBI:57540"/>
    </ligand>
</feature>
<dbReference type="PROSITE" id="PS50172">
    <property type="entry name" value="BRCT"/>
    <property type="match status" value="1"/>
</dbReference>
<dbReference type="GO" id="GO:0006260">
    <property type="term" value="P:DNA replication"/>
    <property type="evidence" value="ECO:0007669"/>
    <property type="project" value="UniProtKB-KW"/>
</dbReference>
<dbReference type="Pfam" id="PF14520">
    <property type="entry name" value="HHH_5"/>
    <property type="match status" value="1"/>
</dbReference>
<comment type="similarity">
    <text evidence="14 15">Belongs to the NAD-dependent DNA ligase family. LigA subfamily.</text>
</comment>
<dbReference type="GO" id="GO:0003677">
    <property type="term" value="F:DNA binding"/>
    <property type="evidence" value="ECO:0007669"/>
    <property type="project" value="InterPro"/>
</dbReference>
<evidence type="ECO:0000256" key="2">
    <source>
        <dbReference type="ARBA" id="ARBA00012722"/>
    </source>
</evidence>
<reference evidence="18 19" key="1">
    <citation type="submission" date="2020-04" db="EMBL/GenBank/DDBJ databases">
        <title>Usitatibacter rugosus gen. nov., sp. nov. and Usitatibacter palustris sp. nov., novel members of Usitatibacteraceae fam. nov. within the order Nitrosomonadales isolated from soil.</title>
        <authorList>
            <person name="Huber K.J."/>
            <person name="Neumann-Schaal M."/>
            <person name="Geppert A."/>
            <person name="Luckner M."/>
            <person name="Wanner G."/>
            <person name="Overmann J."/>
        </authorList>
    </citation>
    <scope>NUCLEOTIDE SEQUENCE [LARGE SCALE GENOMIC DNA]</scope>
    <source>
        <strain evidence="18 19">0125_3</strain>
    </source>
</reference>
<comment type="catalytic activity">
    <reaction evidence="13 15 16">
        <text>NAD(+) + (deoxyribonucleotide)n-3'-hydroxyl + 5'-phospho-(deoxyribonucleotide)m = (deoxyribonucleotide)n+m + AMP + beta-nicotinamide D-nucleotide.</text>
        <dbReference type="EC" id="6.5.1.2"/>
    </reaction>
</comment>
<protein>
    <recommendedName>
        <fullName evidence="3 15">DNA ligase</fullName>
        <ecNumber evidence="2 15">6.5.1.2</ecNumber>
    </recommendedName>
    <alternativeName>
        <fullName evidence="15">Polydeoxyribonucleotide synthase [NAD(+)]</fullName>
    </alternativeName>
</protein>